<feature type="region of interest" description="Disordered" evidence="1">
    <location>
        <begin position="1"/>
        <end position="25"/>
    </location>
</feature>
<evidence type="ECO:0000256" key="1">
    <source>
        <dbReference type="SAM" id="MobiDB-lite"/>
    </source>
</evidence>
<gene>
    <name evidence="2" type="ORF">BGO89_06700</name>
</gene>
<name>A0A1M3KZ90_9BACT</name>
<evidence type="ECO:0000313" key="2">
    <source>
        <dbReference type="EMBL" id="OJX57655.1"/>
    </source>
</evidence>
<proteinExistence type="predicted"/>
<dbReference type="AlphaFoldDB" id="A0A1M3KZ90"/>
<dbReference type="Proteomes" id="UP000184233">
    <property type="component" value="Unassembled WGS sequence"/>
</dbReference>
<organism evidence="2 3">
    <name type="scientific">Candidatus Kapaibacterium thiocyanatum</name>
    <dbReference type="NCBI Taxonomy" id="1895771"/>
    <lineage>
        <taxon>Bacteria</taxon>
        <taxon>Pseudomonadati</taxon>
        <taxon>Candidatus Kapaibacteriota</taxon>
        <taxon>Candidatus Kapaibacteriia</taxon>
        <taxon>Candidatus Kapaibacteriales</taxon>
        <taxon>Candidatus Kapaibacteriaceae</taxon>
        <taxon>Candidatus Kapaibacterium</taxon>
    </lineage>
</organism>
<dbReference type="EMBL" id="MKVH01000021">
    <property type="protein sequence ID" value="OJX57655.1"/>
    <property type="molecule type" value="Genomic_DNA"/>
</dbReference>
<dbReference type="STRING" id="1895771.BGO89_06700"/>
<evidence type="ECO:0000313" key="3">
    <source>
        <dbReference type="Proteomes" id="UP000184233"/>
    </source>
</evidence>
<accession>A0A1M3KZ90</accession>
<comment type="caution">
    <text evidence="2">The sequence shown here is derived from an EMBL/GenBank/DDBJ whole genome shotgun (WGS) entry which is preliminary data.</text>
</comment>
<sequence>MIQDDDPHSSESPRREESPCEFRKHYERTGRAPLLRFIISITRENGESGEYNIEATDLIHAVTVAMKREHEKGYSPILIGLLAQRDGPQTNRPTGMGSGAQ</sequence>
<reference evidence="2 3" key="1">
    <citation type="submission" date="2016-09" db="EMBL/GenBank/DDBJ databases">
        <title>Genome-resolved meta-omics ties microbial dynamics to process performance in biotechnology for thiocyanate degradation.</title>
        <authorList>
            <person name="Kantor R.S."/>
            <person name="Huddy R.J."/>
            <person name="Iyer R."/>
            <person name="Thomas B.C."/>
            <person name="Brown C.T."/>
            <person name="Anantharaman K."/>
            <person name="Tringe S."/>
            <person name="Hettich R.L."/>
            <person name="Harrison S.T."/>
            <person name="Banfield J.F."/>
        </authorList>
    </citation>
    <scope>NUCLEOTIDE SEQUENCE [LARGE SCALE GENOMIC DNA]</scope>
    <source>
        <strain evidence="2">59-99</strain>
    </source>
</reference>
<protein>
    <submittedName>
        <fullName evidence="2">Uncharacterized protein</fullName>
    </submittedName>
</protein>